<dbReference type="InterPro" id="IPR025166">
    <property type="entry name" value="Integrase_DNA_bind_dom"/>
</dbReference>
<feature type="domain" description="Tyr recombinase" evidence="4">
    <location>
        <begin position="248"/>
        <end position="420"/>
    </location>
</feature>
<dbReference type="SUPFAM" id="SSF56349">
    <property type="entry name" value="DNA breaking-rejoining enzymes"/>
    <property type="match status" value="1"/>
</dbReference>
<evidence type="ECO:0000313" key="5">
    <source>
        <dbReference type="EMBL" id="PJI83085.1"/>
    </source>
</evidence>
<dbReference type="RefSeq" id="WP_100378824.1">
    <property type="nucleotide sequence ID" value="NZ_CBCSBW010000001.1"/>
</dbReference>
<accession>A0A2M8VZ18</accession>
<dbReference type="EMBL" id="PGTX01000001">
    <property type="protein sequence ID" value="PJI83085.1"/>
    <property type="molecule type" value="Genomic_DNA"/>
</dbReference>
<gene>
    <name evidence="5" type="ORF">B0G85_0476</name>
</gene>
<proteinExistence type="inferred from homology"/>
<comment type="similarity">
    <text evidence="1">Belongs to the 'phage' integrase family.</text>
</comment>
<organism evidence="5 6">
    <name type="scientific">Polynucleobacter brandtiae</name>
    <dbReference type="NCBI Taxonomy" id="1938816"/>
    <lineage>
        <taxon>Bacteria</taxon>
        <taxon>Pseudomonadati</taxon>
        <taxon>Pseudomonadota</taxon>
        <taxon>Betaproteobacteria</taxon>
        <taxon>Burkholderiales</taxon>
        <taxon>Burkholderiaceae</taxon>
        <taxon>Polynucleobacter</taxon>
    </lineage>
</organism>
<dbReference type="PANTHER" id="PTHR30629">
    <property type="entry name" value="PROPHAGE INTEGRASE"/>
    <property type="match status" value="1"/>
</dbReference>
<dbReference type="InterPro" id="IPR013762">
    <property type="entry name" value="Integrase-like_cat_sf"/>
</dbReference>
<evidence type="ECO:0000313" key="6">
    <source>
        <dbReference type="Proteomes" id="UP000229366"/>
    </source>
</evidence>
<dbReference type="InterPro" id="IPR038488">
    <property type="entry name" value="Integrase_DNA-bd_sf"/>
</dbReference>
<dbReference type="InterPro" id="IPR050808">
    <property type="entry name" value="Phage_Integrase"/>
</dbReference>
<dbReference type="Gene3D" id="1.10.443.10">
    <property type="entry name" value="Intergrase catalytic core"/>
    <property type="match status" value="1"/>
</dbReference>
<dbReference type="GO" id="GO:0006310">
    <property type="term" value="P:DNA recombination"/>
    <property type="evidence" value="ECO:0007669"/>
    <property type="project" value="UniProtKB-KW"/>
</dbReference>
<sequence length="452" mass="51749">MANKIKFTAGRVAGFECESGKQQFFYWDLETPCLGVRVSSTGRKTYIFEGRVSGRTSPRRVTIGDLRTWALGDAQNEARRLKSEADQGIDPVVKAIEQAHEVLVKKAEGLAKKLQVKTAWNEYIKYQEDKMTREHIERGKKWGARHLKDHKNLTQAGGEIRKRSKELTKQGVLYPLLQERMVDINPATLASWQKVEATTRANNARQGFEMFRAFWRWCALRPEYAKFMDIKAVENKELRDEVPSRKSKRFDSLDKAQLSAWFKAVCSLGNKSASGYLQCLLLTGARREEMAHLLWVDINFQFDTIFIRDKVEADGIRRIPLTPYLKELFGRLERRNEWVFSSTDSKSGRIVEPAHFHAKALALAGLPHVTIHGLRRSFISLAEWVEMPIGVVAQITGHSPSATAEKHYKSRPIELLGIWQSKYEAWILEQAGVEFSPSNAHEKIKPISVFYK</sequence>
<dbReference type="GO" id="GO:0015074">
    <property type="term" value="P:DNA integration"/>
    <property type="evidence" value="ECO:0007669"/>
    <property type="project" value="UniProtKB-KW"/>
</dbReference>
<keyword evidence="2" id="KW-0229">DNA integration</keyword>
<reference evidence="5 6" key="1">
    <citation type="submission" date="2017-11" db="EMBL/GenBank/DDBJ databases">
        <title>Genomic Encyclopedia of Type Strains, Phase III (KMG-III): the genomes of soil and plant-associated and newly described type strains.</title>
        <authorList>
            <person name="Whitman W."/>
        </authorList>
    </citation>
    <scope>NUCLEOTIDE SEQUENCE [LARGE SCALE GENOMIC DNA]</scope>
    <source>
        <strain evidence="5 6">UB-Domo-W1</strain>
    </source>
</reference>
<dbReference type="Proteomes" id="UP000229366">
    <property type="component" value="Unassembled WGS sequence"/>
</dbReference>
<dbReference type="InterPro" id="IPR002104">
    <property type="entry name" value="Integrase_catalytic"/>
</dbReference>
<name>A0A2M8VZ18_9BURK</name>
<evidence type="ECO:0000256" key="1">
    <source>
        <dbReference type="ARBA" id="ARBA00008857"/>
    </source>
</evidence>
<evidence type="ECO:0000259" key="4">
    <source>
        <dbReference type="PROSITE" id="PS51898"/>
    </source>
</evidence>
<dbReference type="PROSITE" id="PS51898">
    <property type="entry name" value="TYR_RECOMBINASE"/>
    <property type="match status" value="1"/>
</dbReference>
<dbReference type="Pfam" id="PF00589">
    <property type="entry name" value="Phage_integrase"/>
    <property type="match status" value="1"/>
</dbReference>
<protein>
    <submittedName>
        <fullName evidence="5">Uncharacterized protein DUF4102</fullName>
    </submittedName>
</protein>
<dbReference type="GO" id="GO:0003677">
    <property type="term" value="F:DNA binding"/>
    <property type="evidence" value="ECO:0007669"/>
    <property type="project" value="InterPro"/>
</dbReference>
<keyword evidence="3" id="KW-0233">DNA recombination</keyword>
<evidence type="ECO:0000256" key="2">
    <source>
        <dbReference type="ARBA" id="ARBA00022908"/>
    </source>
</evidence>
<dbReference type="InterPro" id="IPR011010">
    <property type="entry name" value="DNA_brk_join_enz"/>
</dbReference>
<dbReference type="Gene3D" id="3.30.160.390">
    <property type="entry name" value="Integrase, DNA-binding domain"/>
    <property type="match status" value="1"/>
</dbReference>
<dbReference type="PANTHER" id="PTHR30629:SF6">
    <property type="entry name" value="PROPHAGE INTEGRASE INTA-RELATED"/>
    <property type="match status" value="1"/>
</dbReference>
<dbReference type="AlphaFoldDB" id="A0A2M8VZ18"/>
<evidence type="ECO:0000256" key="3">
    <source>
        <dbReference type="ARBA" id="ARBA00023172"/>
    </source>
</evidence>
<dbReference type="OrthoDB" id="8556969at2"/>
<dbReference type="Pfam" id="PF13356">
    <property type="entry name" value="Arm-DNA-bind_3"/>
    <property type="match status" value="1"/>
</dbReference>
<keyword evidence="6" id="KW-1185">Reference proteome</keyword>
<comment type="caution">
    <text evidence="5">The sequence shown here is derived from an EMBL/GenBank/DDBJ whole genome shotgun (WGS) entry which is preliminary data.</text>
</comment>